<dbReference type="PANTHER" id="PTHR11538">
    <property type="entry name" value="PHENYLALANYL-TRNA SYNTHETASE"/>
    <property type="match status" value="1"/>
</dbReference>
<reference evidence="3 4" key="1">
    <citation type="submission" date="2017-06" db="EMBL/GenBank/DDBJ databases">
        <title>Ant-infecting Ophiocordyceps genomes reveal a high diversity of potential behavioral manipulation genes and a possible major role for enterotoxins.</title>
        <authorList>
            <person name="De Bekker C."/>
            <person name="Evans H.C."/>
            <person name="Brachmann A."/>
            <person name="Hughes D.P."/>
        </authorList>
    </citation>
    <scope>NUCLEOTIDE SEQUENCE [LARGE SCALE GENOMIC DNA]</scope>
    <source>
        <strain evidence="3 4">1348a</strain>
    </source>
</reference>
<dbReference type="GO" id="GO:0070475">
    <property type="term" value="P:rRNA base methylation"/>
    <property type="evidence" value="ECO:0007669"/>
    <property type="project" value="InterPro"/>
</dbReference>
<dbReference type="PANTHER" id="PTHR11538:SF26">
    <property type="entry name" value="FERREDOXIN-FOLD ANTICODON-BINDING DOMAIN-CONTAINING PROTEIN 1"/>
    <property type="match status" value="1"/>
</dbReference>
<name>A0A2C5ZV68_9HYPO</name>
<evidence type="ECO:0000313" key="4">
    <source>
        <dbReference type="Proteomes" id="UP000224854"/>
    </source>
</evidence>
<feature type="compositionally biased region" description="Basic and acidic residues" evidence="1">
    <location>
        <begin position="119"/>
        <end position="153"/>
    </location>
</feature>
<gene>
    <name evidence="3" type="ORF">CDD82_3814</name>
</gene>
<sequence>MANSKRRKLMLQQRRHLKTHPKPNARLPPAQPQQANKGKQQTPAPRQQHQEPLIPFDPHHRILLIGEGDLSFAASLVRHHGCVNVTATVLDKTYTELVDKHPSAAANIALLLGNQTAVDTREHDEEASDSNRHDHSQHEASLDSHDLSESHDDMDTDSQDAASTDNDESNHDAHNHVCSDAQKPSTAKSNKILYGIDATKLPISLRRPPLFDRILFNFPHVGGKSTDVNRQVRHNQSLVVGFFKSAIAVLAPRAAIVVTLFDGEPYTLWNIRDLARHAGLAVQRSFAFHASAYPGYRHARTAGLVRNRKGEVGGGWKGERRPARSFIFRRKDEIDDGPVGKRKRPRQDDSSDDEE</sequence>
<dbReference type="InterPro" id="IPR019446">
    <property type="entry name" value="BMT5-like"/>
</dbReference>
<feature type="compositionally biased region" description="Polar residues" evidence="1">
    <location>
        <begin position="32"/>
        <end position="47"/>
    </location>
</feature>
<proteinExistence type="predicted"/>
<dbReference type="AlphaFoldDB" id="A0A2C5ZV68"/>
<evidence type="ECO:0000313" key="3">
    <source>
        <dbReference type="EMBL" id="PHH83740.1"/>
    </source>
</evidence>
<feature type="domain" description="25S rRNA (uridine-N(3))-methyltransferase BMT5-like" evidence="2">
    <location>
        <begin position="63"/>
        <end position="116"/>
    </location>
</feature>
<feature type="compositionally biased region" description="Basic and acidic residues" evidence="1">
    <location>
        <begin position="168"/>
        <end position="177"/>
    </location>
</feature>
<keyword evidence="4" id="KW-1185">Reference proteome</keyword>
<dbReference type="EMBL" id="NJEU01000003">
    <property type="protein sequence ID" value="PHH83740.1"/>
    <property type="molecule type" value="Genomic_DNA"/>
</dbReference>
<feature type="compositionally biased region" description="Basic residues" evidence="1">
    <location>
        <begin position="1"/>
        <end position="23"/>
    </location>
</feature>
<feature type="region of interest" description="Disordered" evidence="1">
    <location>
        <begin position="1"/>
        <end position="52"/>
    </location>
</feature>
<accession>A0A2C5ZV68</accession>
<dbReference type="OrthoDB" id="273345at2759"/>
<organism evidence="3 4">
    <name type="scientific">Ophiocordyceps australis</name>
    <dbReference type="NCBI Taxonomy" id="1399860"/>
    <lineage>
        <taxon>Eukaryota</taxon>
        <taxon>Fungi</taxon>
        <taxon>Dikarya</taxon>
        <taxon>Ascomycota</taxon>
        <taxon>Pezizomycotina</taxon>
        <taxon>Sordariomycetes</taxon>
        <taxon>Hypocreomycetidae</taxon>
        <taxon>Hypocreales</taxon>
        <taxon>Ophiocordycipitaceae</taxon>
        <taxon>Ophiocordyceps</taxon>
    </lineage>
</organism>
<feature type="region of interest" description="Disordered" evidence="1">
    <location>
        <begin position="119"/>
        <end position="183"/>
    </location>
</feature>
<feature type="region of interest" description="Disordered" evidence="1">
    <location>
        <begin position="327"/>
        <end position="355"/>
    </location>
</feature>
<evidence type="ECO:0000256" key="1">
    <source>
        <dbReference type="SAM" id="MobiDB-lite"/>
    </source>
</evidence>
<dbReference type="Pfam" id="PF10354">
    <property type="entry name" value="BMT5-like"/>
    <property type="match status" value="2"/>
</dbReference>
<dbReference type="GO" id="GO:0005737">
    <property type="term" value="C:cytoplasm"/>
    <property type="evidence" value="ECO:0007669"/>
    <property type="project" value="TreeGrafter"/>
</dbReference>
<feature type="domain" description="25S rRNA (uridine-N(3))-methyltransferase BMT5-like" evidence="2">
    <location>
        <begin position="161"/>
        <end position="300"/>
    </location>
</feature>
<dbReference type="Proteomes" id="UP000224854">
    <property type="component" value="Unassembled WGS sequence"/>
</dbReference>
<protein>
    <recommendedName>
        <fullName evidence="2">25S rRNA (uridine-N(3))-methyltransferase BMT5-like domain-containing protein</fullName>
    </recommendedName>
</protein>
<comment type="caution">
    <text evidence="3">The sequence shown here is derived from an EMBL/GenBank/DDBJ whole genome shotgun (WGS) entry which is preliminary data.</text>
</comment>
<dbReference type="GO" id="GO:0070042">
    <property type="term" value="F:rRNA (uridine-N3-)-methyltransferase activity"/>
    <property type="evidence" value="ECO:0007669"/>
    <property type="project" value="InterPro"/>
</dbReference>
<evidence type="ECO:0000259" key="2">
    <source>
        <dbReference type="Pfam" id="PF10354"/>
    </source>
</evidence>